<dbReference type="PANTHER" id="PTHR11963">
    <property type="entry name" value="LEUCINE AMINOPEPTIDASE-RELATED"/>
    <property type="match status" value="1"/>
</dbReference>
<keyword evidence="8" id="KW-1185">Reference proteome</keyword>
<evidence type="ECO:0000256" key="1">
    <source>
        <dbReference type="ARBA" id="ARBA00009528"/>
    </source>
</evidence>
<keyword evidence="2 7" id="KW-0031">Aminopeptidase</keyword>
<dbReference type="InterPro" id="IPR043472">
    <property type="entry name" value="Macro_dom-like"/>
</dbReference>
<comment type="caution">
    <text evidence="7">The sequence shown here is derived from an EMBL/GenBank/DDBJ whole genome shotgun (WGS) entry which is preliminary data.</text>
</comment>
<dbReference type="InterPro" id="IPR000819">
    <property type="entry name" value="Peptidase_M17_C"/>
</dbReference>
<dbReference type="AlphaFoldDB" id="A0A7X8SLF2"/>
<evidence type="ECO:0000256" key="5">
    <source>
        <dbReference type="ARBA" id="ARBA00023211"/>
    </source>
</evidence>
<dbReference type="GO" id="GO:0070006">
    <property type="term" value="F:metalloaminopeptidase activity"/>
    <property type="evidence" value="ECO:0007669"/>
    <property type="project" value="InterPro"/>
</dbReference>
<keyword evidence="4" id="KW-0378">Hydrolase</keyword>
<organism evidence="7 8">
    <name type="scientific">Flammeovirga agarivorans</name>
    <dbReference type="NCBI Taxonomy" id="2726742"/>
    <lineage>
        <taxon>Bacteria</taxon>
        <taxon>Pseudomonadati</taxon>
        <taxon>Bacteroidota</taxon>
        <taxon>Cytophagia</taxon>
        <taxon>Cytophagales</taxon>
        <taxon>Flammeovirgaceae</taxon>
        <taxon>Flammeovirga</taxon>
    </lineage>
</organism>
<dbReference type="GO" id="GO:0005737">
    <property type="term" value="C:cytoplasm"/>
    <property type="evidence" value="ECO:0007669"/>
    <property type="project" value="InterPro"/>
</dbReference>
<evidence type="ECO:0000256" key="3">
    <source>
        <dbReference type="ARBA" id="ARBA00022670"/>
    </source>
</evidence>
<evidence type="ECO:0000259" key="6">
    <source>
        <dbReference type="Pfam" id="PF00883"/>
    </source>
</evidence>
<feature type="domain" description="Cytosol aminopeptidase" evidence="6">
    <location>
        <begin position="166"/>
        <end position="470"/>
    </location>
</feature>
<dbReference type="SUPFAM" id="SSF53187">
    <property type="entry name" value="Zn-dependent exopeptidases"/>
    <property type="match status" value="1"/>
</dbReference>
<comment type="similarity">
    <text evidence="1">Belongs to the peptidase M17 family.</text>
</comment>
<dbReference type="Gene3D" id="3.40.630.10">
    <property type="entry name" value="Zn peptidases"/>
    <property type="match status" value="1"/>
</dbReference>
<dbReference type="InterPro" id="IPR011356">
    <property type="entry name" value="Leucine_aapep/pepB"/>
</dbReference>
<evidence type="ECO:0000313" key="8">
    <source>
        <dbReference type="Proteomes" id="UP000585050"/>
    </source>
</evidence>
<dbReference type="Proteomes" id="UP000585050">
    <property type="component" value="Unassembled WGS sequence"/>
</dbReference>
<evidence type="ECO:0000256" key="2">
    <source>
        <dbReference type="ARBA" id="ARBA00022438"/>
    </source>
</evidence>
<accession>A0A7X8SLF2</accession>
<evidence type="ECO:0000313" key="7">
    <source>
        <dbReference type="EMBL" id="NLR92303.1"/>
    </source>
</evidence>
<protein>
    <submittedName>
        <fullName evidence="7">Leucyl aminopeptidase family protein</fullName>
    </submittedName>
</protein>
<dbReference type="PANTHER" id="PTHR11963:SF23">
    <property type="entry name" value="CYTOSOL AMINOPEPTIDASE"/>
    <property type="match status" value="1"/>
</dbReference>
<dbReference type="Pfam" id="PF00883">
    <property type="entry name" value="Peptidase_M17"/>
    <property type="match status" value="1"/>
</dbReference>
<proteinExistence type="inferred from homology"/>
<dbReference type="CDD" id="cd00433">
    <property type="entry name" value="Peptidase_M17"/>
    <property type="match status" value="1"/>
</dbReference>
<gene>
    <name evidence="7" type="ORF">HGP29_13865</name>
</gene>
<sequence length="482" mass="52419">MSTNILIDSVVSWEMPRLQLYTKQDWEENVDEIAKEWKITKAILTNDFKAELGESIVLRRKDQKVTLLGLGDTKSFKKIEDAVRSHVFKSKDKMGKAYIIDLHCLTHKLHKIIDPIISGILLGHYMLKGIAPQVDIHLDIPKKNKGKIILAIEDAKKVAEAKMWTMYLVDTPSNIIDPQGFADEIEAKSNDFGFDATTFRSREGLKTLGLHAVLAVNAGSSNLPSFSILEYTPKKPIANIAFVGKGVTFDTGGVSIKGSQNMHWMKCDMGGAAAVAGAIAAIASLKLPIAVTGFIPATDNMVDGSSVKPGDIIQSHSGKTIEIIDTDAEGRLCLADGVSFASKMKNFEHIVDIATLTGSSVMTLGYEAGALFSNNDETAELITKASDVSDEKVWQLPLWDEYAKGIQSDIADVKNYPGYPAAGAITAAKFIQAFVPEKTKWAHLDIAGVAFGANGYGKDRNATGYGVHLLMEFAKQVIKNNQ</sequence>
<evidence type="ECO:0000256" key="4">
    <source>
        <dbReference type="ARBA" id="ARBA00022801"/>
    </source>
</evidence>
<dbReference type="Gene3D" id="3.40.220.10">
    <property type="entry name" value="Leucine Aminopeptidase, subunit E, domain 1"/>
    <property type="match status" value="1"/>
</dbReference>
<dbReference type="EMBL" id="JABAIL010000004">
    <property type="protein sequence ID" value="NLR92303.1"/>
    <property type="molecule type" value="Genomic_DNA"/>
</dbReference>
<name>A0A7X8SLF2_9BACT</name>
<keyword evidence="3" id="KW-0645">Protease</keyword>
<reference evidence="7 8" key="1">
    <citation type="submission" date="2020-04" db="EMBL/GenBank/DDBJ databases">
        <title>Flammeovirga sp. SR4, a novel species isolated from seawater.</title>
        <authorList>
            <person name="Wang X."/>
        </authorList>
    </citation>
    <scope>NUCLEOTIDE SEQUENCE [LARGE SCALE GENOMIC DNA]</scope>
    <source>
        <strain evidence="7 8">SR4</strain>
    </source>
</reference>
<dbReference type="GO" id="GO:0030145">
    <property type="term" value="F:manganese ion binding"/>
    <property type="evidence" value="ECO:0007669"/>
    <property type="project" value="InterPro"/>
</dbReference>
<dbReference type="RefSeq" id="WP_168883020.1">
    <property type="nucleotide sequence ID" value="NZ_JABAIL010000004.1"/>
</dbReference>
<keyword evidence="5" id="KW-0464">Manganese</keyword>
<dbReference type="PRINTS" id="PR00481">
    <property type="entry name" value="LAMNOPPTDASE"/>
</dbReference>
<dbReference type="GO" id="GO:0006508">
    <property type="term" value="P:proteolysis"/>
    <property type="evidence" value="ECO:0007669"/>
    <property type="project" value="UniProtKB-KW"/>
</dbReference>